<feature type="compositionally biased region" description="Low complexity" evidence="12">
    <location>
        <begin position="63"/>
        <end position="82"/>
    </location>
</feature>
<evidence type="ECO:0000256" key="4">
    <source>
        <dbReference type="ARBA" id="ARBA00011667"/>
    </source>
</evidence>
<evidence type="ECO:0000313" key="13">
    <source>
        <dbReference type="EMBL" id="OWK12061.1"/>
    </source>
</evidence>
<evidence type="ECO:0000256" key="5">
    <source>
        <dbReference type="ARBA" id="ARBA00014447"/>
    </source>
</evidence>
<accession>A0A212D1D5</accession>
<keyword evidence="14" id="KW-1185">Reference proteome</keyword>
<dbReference type="GO" id="GO:0045746">
    <property type="term" value="P:negative regulation of Notch signaling pathway"/>
    <property type="evidence" value="ECO:0007669"/>
    <property type="project" value="TreeGrafter"/>
</dbReference>
<evidence type="ECO:0000256" key="9">
    <source>
        <dbReference type="ARBA" id="ARBA00023242"/>
    </source>
</evidence>
<evidence type="ECO:0000256" key="10">
    <source>
        <dbReference type="ARBA" id="ARBA00024957"/>
    </source>
</evidence>
<dbReference type="GO" id="GO:0005737">
    <property type="term" value="C:cytoplasm"/>
    <property type="evidence" value="ECO:0007669"/>
    <property type="project" value="UniProtKB-SubCell"/>
</dbReference>
<evidence type="ECO:0000256" key="7">
    <source>
        <dbReference type="ARBA" id="ARBA00022902"/>
    </source>
</evidence>
<dbReference type="GO" id="GO:0007219">
    <property type="term" value="P:Notch signaling pathway"/>
    <property type="evidence" value="ECO:0007669"/>
    <property type="project" value="UniProtKB-KW"/>
</dbReference>
<dbReference type="Proteomes" id="UP000242450">
    <property type="component" value="Chromosome 9"/>
</dbReference>
<evidence type="ECO:0000256" key="1">
    <source>
        <dbReference type="ARBA" id="ARBA00004123"/>
    </source>
</evidence>
<dbReference type="InterPro" id="IPR031418">
    <property type="entry name" value="RITA1"/>
</dbReference>
<dbReference type="GO" id="GO:0007399">
    <property type="term" value="P:nervous system development"/>
    <property type="evidence" value="ECO:0007669"/>
    <property type="project" value="UniProtKB-KW"/>
</dbReference>
<keyword evidence="6" id="KW-0963">Cytoplasm</keyword>
<evidence type="ECO:0000256" key="8">
    <source>
        <dbReference type="ARBA" id="ARBA00022976"/>
    </source>
</evidence>
<evidence type="ECO:0000256" key="12">
    <source>
        <dbReference type="SAM" id="MobiDB-lite"/>
    </source>
</evidence>
<dbReference type="EMBL" id="MKHE01000009">
    <property type="protein sequence ID" value="OWK12061.1"/>
    <property type="molecule type" value="Genomic_DNA"/>
</dbReference>
<feature type="region of interest" description="Disordered" evidence="12">
    <location>
        <begin position="29"/>
        <end position="89"/>
    </location>
</feature>
<comment type="function">
    <text evidence="10">Tubulin-binding protein that acts as a negative regulator of Notch signaling pathway. Shuttles between the cytoplasm and the nucleus and mediates the nuclear export of RBPJ/RBPSUH, thereby preventing the interaction between RBPJ/RBPSUH and NICD product of Notch proteins (Notch intracellular domain), leading to down-regulate Notch-mediated transcription. May play a role in neurogenesis.</text>
</comment>
<comment type="subunit">
    <text evidence="4">Interacts with RBPJ/RBPSUH.</text>
</comment>
<name>A0A212D1D5_CEREH</name>
<dbReference type="AlphaFoldDB" id="A0A212D1D5"/>
<dbReference type="OrthoDB" id="10061257at2759"/>
<dbReference type="GO" id="GO:0015631">
    <property type="term" value="F:tubulin binding"/>
    <property type="evidence" value="ECO:0007669"/>
    <property type="project" value="InterPro"/>
</dbReference>
<reference evidence="13 14" key="1">
    <citation type="journal article" date="2018" name="Mol. Genet. Genomics">
        <title>The red deer Cervus elaphus genome CerEla1.0: sequencing, annotating, genes, and chromosomes.</title>
        <authorList>
            <person name="Bana N.A."/>
            <person name="Nyiri A."/>
            <person name="Nagy J."/>
            <person name="Frank K."/>
            <person name="Nagy T."/>
            <person name="Steger V."/>
            <person name="Schiller M."/>
            <person name="Lakatos P."/>
            <person name="Sugar L."/>
            <person name="Horn P."/>
            <person name="Barta E."/>
            <person name="Orosz L."/>
        </authorList>
    </citation>
    <scope>NUCLEOTIDE SEQUENCE [LARGE SCALE GENOMIC DNA]</scope>
    <source>
        <strain evidence="13">Hungarian</strain>
    </source>
</reference>
<comment type="subcellular location">
    <subcellularLocation>
        <location evidence="2">Cytoplasm</location>
    </subcellularLocation>
    <subcellularLocation>
        <location evidence="1">Nucleus</location>
    </subcellularLocation>
</comment>
<comment type="similarity">
    <text evidence="3">Belongs to the RITA family.</text>
</comment>
<comment type="caution">
    <text evidence="13">The sequence shown here is derived from an EMBL/GenBank/DDBJ whole genome shotgun (WGS) entry which is preliminary data.</text>
</comment>
<gene>
    <name evidence="13" type="ORF">Celaphus_00003452</name>
</gene>
<dbReference type="GO" id="GO:0005634">
    <property type="term" value="C:nucleus"/>
    <property type="evidence" value="ECO:0007669"/>
    <property type="project" value="UniProtKB-SubCell"/>
</dbReference>
<evidence type="ECO:0000256" key="6">
    <source>
        <dbReference type="ARBA" id="ARBA00022490"/>
    </source>
</evidence>
<dbReference type="Pfam" id="PF17066">
    <property type="entry name" value="RITA"/>
    <property type="match status" value="1"/>
</dbReference>
<keyword evidence="7" id="KW-0524">Neurogenesis</keyword>
<evidence type="ECO:0000313" key="14">
    <source>
        <dbReference type="Proteomes" id="UP000242450"/>
    </source>
</evidence>
<organism evidence="13 14">
    <name type="scientific">Cervus elaphus hippelaphus</name>
    <name type="common">European red deer</name>
    <dbReference type="NCBI Taxonomy" id="46360"/>
    <lineage>
        <taxon>Eukaryota</taxon>
        <taxon>Metazoa</taxon>
        <taxon>Chordata</taxon>
        <taxon>Craniata</taxon>
        <taxon>Vertebrata</taxon>
        <taxon>Euteleostomi</taxon>
        <taxon>Mammalia</taxon>
        <taxon>Eutheria</taxon>
        <taxon>Laurasiatheria</taxon>
        <taxon>Artiodactyla</taxon>
        <taxon>Ruminantia</taxon>
        <taxon>Pecora</taxon>
        <taxon>Cervidae</taxon>
        <taxon>Cervinae</taxon>
        <taxon>Cervus</taxon>
    </lineage>
</organism>
<dbReference type="GO" id="GO:0051168">
    <property type="term" value="P:nuclear export"/>
    <property type="evidence" value="ECO:0007669"/>
    <property type="project" value="InterPro"/>
</dbReference>
<dbReference type="PANTHER" id="PTHR34917:SF1">
    <property type="entry name" value="RBPJ-INTERACTING AND TUBULIN-ASSOCIATED PROTEIN 1"/>
    <property type="match status" value="1"/>
</dbReference>
<evidence type="ECO:0000256" key="2">
    <source>
        <dbReference type="ARBA" id="ARBA00004496"/>
    </source>
</evidence>
<evidence type="ECO:0000256" key="3">
    <source>
        <dbReference type="ARBA" id="ARBA00010906"/>
    </source>
</evidence>
<proteinExistence type="inferred from homology"/>
<protein>
    <recommendedName>
        <fullName evidence="5">RBPJ-interacting and tubulin-associated protein 1</fullName>
    </recommendedName>
    <alternativeName>
        <fullName evidence="11">RBPJ-interacting and tubulin-associated protein</fullName>
    </alternativeName>
</protein>
<sequence>MQTLQVQHGCQDGYQIKVRPSYVEETLFGSPAGTWPTPPDFDPPWRKKANRTRGVGTGVSQASGANGSCESTSSSGSTPTLTPRKNKYRLASQTPSYCGESLFGF</sequence>
<dbReference type="PANTHER" id="PTHR34917">
    <property type="entry name" value="RBPJ-INTERACTING AND TUBULIN-ASSOCIATED PROTEIN 1"/>
    <property type="match status" value="1"/>
</dbReference>
<evidence type="ECO:0000256" key="11">
    <source>
        <dbReference type="ARBA" id="ARBA00031318"/>
    </source>
</evidence>
<keyword evidence="8" id="KW-0914">Notch signaling pathway</keyword>
<keyword evidence="9" id="KW-0539">Nucleus</keyword>